<gene>
    <name evidence="1" type="ORF">PGTG_21304</name>
</gene>
<name>H6QR37_PUCGT</name>
<dbReference type="KEGG" id="pgr:PGTG_21304"/>
<evidence type="ECO:0000313" key="1">
    <source>
        <dbReference type="EMBL" id="EHS63012.1"/>
    </source>
</evidence>
<evidence type="ECO:0000313" key="2">
    <source>
        <dbReference type="Proteomes" id="UP000008783"/>
    </source>
</evidence>
<keyword evidence="2" id="KW-1185">Reference proteome</keyword>
<proteinExistence type="predicted"/>
<dbReference type="Proteomes" id="UP000008783">
    <property type="component" value="Unassembled WGS sequence"/>
</dbReference>
<organism evidence="1 2">
    <name type="scientific">Puccinia graminis f. sp. tritici (strain CRL 75-36-700-3 / race SCCL)</name>
    <name type="common">Black stem rust fungus</name>
    <dbReference type="NCBI Taxonomy" id="418459"/>
    <lineage>
        <taxon>Eukaryota</taxon>
        <taxon>Fungi</taxon>
        <taxon>Dikarya</taxon>
        <taxon>Basidiomycota</taxon>
        <taxon>Pucciniomycotina</taxon>
        <taxon>Pucciniomycetes</taxon>
        <taxon>Pucciniales</taxon>
        <taxon>Pucciniaceae</taxon>
        <taxon>Puccinia</taxon>
    </lineage>
</organism>
<reference evidence="2" key="1">
    <citation type="journal article" date="2011" name="Proc. Natl. Acad. Sci. U.S.A.">
        <title>Obligate biotrophy features unraveled by the genomic analysis of rust fungi.</title>
        <authorList>
            <person name="Duplessis S."/>
            <person name="Cuomo C.A."/>
            <person name="Lin Y.-C."/>
            <person name="Aerts A."/>
            <person name="Tisserant E."/>
            <person name="Veneault-Fourrey C."/>
            <person name="Joly D.L."/>
            <person name="Hacquard S."/>
            <person name="Amselem J."/>
            <person name="Cantarel B.L."/>
            <person name="Chiu R."/>
            <person name="Coutinho P.M."/>
            <person name="Feau N."/>
            <person name="Field M."/>
            <person name="Frey P."/>
            <person name="Gelhaye E."/>
            <person name="Goldberg J."/>
            <person name="Grabherr M.G."/>
            <person name="Kodira C.D."/>
            <person name="Kohler A."/>
            <person name="Kuees U."/>
            <person name="Lindquist E.A."/>
            <person name="Lucas S.M."/>
            <person name="Mago R."/>
            <person name="Mauceli E."/>
            <person name="Morin E."/>
            <person name="Murat C."/>
            <person name="Pangilinan J.L."/>
            <person name="Park R."/>
            <person name="Pearson M."/>
            <person name="Quesneville H."/>
            <person name="Rouhier N."/>
            <person name="Sakthikumar S."/>
            <person name="Salamov A.A."/>
            <person name="Schmutz J."/>
            <person name="Selles B."/>
            <person name="Shapiro H."/>
            <person name="Tanguay P."/>
            <person name="Tuskan G.A."/>
            <person name="Henrissat B."/>
            <person name="Van de Peer Y."/>
            <person name="Rouze P."/>
            <person name="Ellis J.G."/>
            <person name="Dodds P.N."/>
            <person name="Schein J.E."/>
            <person name="Zhong S."/>
            <person name="Hamelin R.C."/>
            <person name="Grigoriev I.V."/>
            <person name="Szabo L.J."/>
            <person name="Martin F."/>
        </authorList>
    </citation>
    <scope>NUCLEOTIDE SEQUENCE [LARGE SCALE GENOMIC DNA]</scope>
    <source>
        <strain evidence="2">CRL 75-36-700-3 / race SCCL</strain>
    </source>
</reference>
<dbReference type="RefSeq" id="XP_003890016.1">
    <property type="nucleotide sequence ID" value="XM_003889967.1"/>
</dbReference>
<dbReference type="OrthoDB" id="10352979at2759"/>
<accession>H6QR37</accession>
<dbReference type="GeneID" id="13540942"/>
<dbReference type="InParanoid" id="H6QR37"/>
<dbReference type="AlphaFoldDB" id="H6QR37"/>
<protein>
    <submittedName>
        <fullName evidence="1">Uncharacterized protein</fullName>
    </submittedName>
</protein>
<dbReference type="HOGENOM" id="CLU_1759714_0_0_1"/>
<dbReference type="EMBL" id="DS178278">
    <property type="protein sequence ID" value="EHS63012.1"/>
    <property type="molecule type" value="Genomic_DNA"/>
</dbReference>
<sequence>MYSRYSTPDYTLDYDYGSKRLTEPEPTQVAQPSPNDMVVDEPVIEEIKPNVKMASGLSGQVAVNPMQTDVVPQAVNIDNMSKIMISKGLEIVKTPSFYFPLKAKWHSIYDPQGRYDLGLGARCKKNEREEIIELTHQLSDYSGTFEAS</sequence>
<dbReference type="VEuPathDB" id="FungiDB:PGTG_21304"/>